<dbReference type="Proteomes" id="UP000759131">
    <property type="component" value="Unassembled WGS sequence"/>
</dbReference>
<dbReference type="PANTHER" id="PTHR19143:SF327">
    <property type="entry name" value="FI21813P1-RELATED"/>
    <property type="match status" value="1"/>
</dbReference>
<reference evidence="3" key="1">
    <citation type="submission" date="2020-11" db="EMBL/GenBank/DDBJ databases">
        <authorList>
            <person name="Tran Van P."/>
        </authorList>
    </citation>
    <scope>NUCLEOTIDE SEQUENCE</scope>
</reference>
<dbReference type="InterPro" id="IPR014716">
    <property type="entry name" value="Fibrinogen_a/b/g_C_1"/>
</dbReference>
<feature type="domain" description="Fibrinogen C-terminal" evidence="2">
    <location>
        <begin position="587"/>
        <end position="813"/>
    </location>
</feature>
<dbReference type="NCBIfam" id="NF040941">
    <property type="entry name" value="GGGWT_bact"/>
    <property type="match status" value="1"/>
</dbReference>
<proteinExistence type="predicted"/>
<dbReference type="PROSITE" id="PS51406">
    <property type="entry name" value="FIBRINOGEN_C_2"/>
    <property type="match status" value="1"/>
</dbReference>
<keyword evidence="4" id="KW-1185">Reference proteome</keyword>
<dbReference type="Gene3D" id="3.90.215.10">
    <property type="entry name" value="Gamma Fibrinogen, chain A, domain 1"/>
    <property type="match status" value="1"/>
</dbReference>
<dbReference type="AlphaFoldDB" id="A0A7R9KUC0"/>
<accession>A0A7R9KUC0</accession>
<sequence length="815" mass="92044">MSTINIESQTAKDLLTTNSRMPTMRRLSDIDSLCLDTSVFKPVNEQLLFTGNSLQLSKYTFEDKGVIKSAEIIKKKYSVGSGPTVTDDTVSVLSIAILKRHILCDCLLLIKQYRPTLKSYVLEFPAKIIENPLVDEESDEETTGEAAIKDVENNTGYKSSDIHHISPETALDPEICDGKIRLVSLVIDGDDPIKNGFINGNHNEKHTDIEVHQVPVNGLLDRLNEYNKRGIVVDSRVYAFAIGLKKGEKLAQIHAKPEDIESGRKRDMMEDIQKTTTLIWNSIEKNEQKVSSMDNSLVVISNRVEKIIDSIENNKLNNKFLEEKLDRMENKIKTIEESMNTKINTISENVDTISREVKRIDSESDGKLRKIMNIISDTYELSKDVTMVLKGRSGGYIGNGDNESPDQMEEMQKKLLEQMSIIETSISQQVSNVAKLGKETITSLNNINIEMLTIRDECTTRRQSTQQTRSESTFDSYHPSLNGHRDTHLPQQCPTVNVTTLQHQMETQLGQIGVTIENEMTIIGSKIEEYMSSCNSNVHNNNKGRSIAPQDLPPIIVNSTQSFAPINQRKTISPAKRPTNPSDCQHSSTLLTPKSCSELNKSGANCDGVYVIFIGNTKLLRVYCDMSDNGGGWTVILRRGDFGRRRQISFDQTWSGYKDGFGDMESGEFWLGLDNIHQMTVTEDYILQVDLESFDGEYVSLVYDRFKIGGETDNYRLHLGHAIQSNTTIAQALLAHNSSMFSTHDKNNNIISDDNCGAKLQGGWWFHNCHNAFLTAPYFAKHKRPHVWQGIQWHSWKHSQHLKAAQMKIRPKHHN</sequence>
<evidence type="ECO:0000313" key="3">
    <source>
        <dbReference type="EMBL" id="CAD7628196.1"/>
    </source>
</evidence>
<dbReference type="EMBL" id="CAJPIZ010005455">
    <property type="protein sequence ID" value="CAG2108626.1"/>
    <property type="molecule type" value="Genomic_DNA"/>
</dbReference>
<dbReference type="GO" id="GO:0005615">
    <property type="term" value="C:extracellular space"/>
    <property type="evidence" value="ECO:0007669"/>
    <property type="project" value="TreeGrafter"/>
</dbReference>
<dbReference type="InterPro" id="IPR050373">
    <property type="entry name" value="Fibrinogen_C-term_domain"/>
</dbReference>
<dbReference type="Pfam" id="PF00147">
    <property type="entry name" value="Fibrinogen_C"/>
    <property type="match status" value="1"/>
</dbReference>
<feature type="coiled-coil region" evidence="1">
    <location>
        <begin position="311"/>
        <end position="345"/>
    </location>
</feature>
<evidence type="ECO:0000259" key="2">
    <source>
        <dbReference type="PROSITE" id="PS51406"/>
    </source>
</evidence>
<dbReference type="SUPFAM" id="SSF56496">
    <property type="entry name" value="Fibrinogen C-terminal domain-like"/>
    <property type="match status" value="1"/>
</dbReference>
<organism evidence="3">
    <name type="scientific">Medioppia subpectinata</name>
    <dbReference type="NCBI Taxonomy" id="1979941"/>
    <lineage>
        <taxon>Eukaryota</taxon>
        <taxon>Metazoa</taxon>
        <taxon>Ecdysozoa</taxon>
        <taxon>Arthropoda</taxon>
        <taxon>Chelicerata</taxon>
        <taxon>Arachnida</taxon>
        <taxon>Acari</taxon>
        <taxon>Acariformes</taxon>
        <taxon>Sarcoptiformes</taxon>
        <taxon>Oribatida</taxon>
        <taxon>Brachypylina</taxon>
        <taxon>Oppioidea</taxon>
        <taxon>Oppiidae</taxon>
        <taxon>Medioppia</taxon>
    </lineage>
</organism>
<evidence type="ECO:0000313" key="4">
    <source>
        <dbReference type="Proteomes" id="UP000759131"/>
    </source>
</evidence>
<dbReference type="InterPro" id="IPR002181">
    <property type="entry name" value="Fibrinogen_a/b/g_C_dom"/>
</dbReference>
<dbReference type="PANTHER" id="PTHR19143">
    <property type="entry name" value="FIBRINOGEN/TENASCIN/ANGIOPOEITIN"/>
    <property type="match status" value="1"/>
</dbReference>
<dbReference type="Gene3D" id="3.90.79.10">
    <property type="entry name" value="Nucleoside Triphosphate Pyrophosphohydrolase"/>
    <property type="match status" value="1"/>
</dbReference>
<name>A0A7R9KUC0_9ACAR</name>
<dbReference type="SMART" id="SM00186">
    <property type="entry name" value="FBG"/>
    <property type="match status" value="1"/>
</dbReference>
<keyword evidence="1" id="KW-0175">Coiled coil</keyword>
<dbReference type="EMBL" id="OC860030">
    <property type="protein sequence ID" value="CAD7628196.1"/>
    <property type="molecule type" value="Genomic_DNA"/>
</dbReference>
<dbReference type="OrthoDB" id="6145874at2759"/>
<dbReference type="CDD" id="cd00087">
    <property type="entry name" value="FReD"/>
    <property type="match status" value="1"/>
</dbReference>
<dbReference type="InterPro" id="IPR036056">
    <property type="entry name" value="Fibrinogen-like_C"/>
</dbReference>
<gene>
    <name evidence="3" type="ORF">OSB1V03_LOCUS8618</name>
</gene>
<protein>
    <recommendedName>
        <fullName evidence="2">Fibrinogen C-terminal domain-containing protein</fullName>
    </recommendedName>
</protein>
<evidence type="ECO:0000256" key="1">
    <source>
        <dbReference type="SAM" id="Coils"/>
    </source>
</evidence>